<protein>
    <recommendedName>
        <fullName evidence="6">Small ribosomal subunit protein RACK1</fullName>
    </recommendedName>
</protein>
<dbReference type="InterPro" id="IPR015943">
    <property type="entry name" value="WD40/YVTN_repeat-like_dom_sf"/>
</dbReference>
<sequence>MSCGWDKLVKVQKLVNYKLKTNHVGHTRYLNTVTVSPYGSLSASGGKDGQALLWDLSKGKHLYTLDGGDVRSTLCFSPNYYRLCAAADPSTEIWDLEDKLIADELKQEVISASSKAEPPQGSGHLWPGLLLARHSLPAIWATWCECGR</sequence>
<comment type="caution">
    <text evidence="8">The sequence shown here is derived from an EMBL/GenBank/DDBJ whole genome shotgun (WGS) entry which is preliminary data.</text>
</comment>
<keyword evidence="5" id="KW-0217">Developmental protein</keyword>
<keyword evidence="4" id="KW-0689">Ribosomal protein</keyword>
<comment type="similarity">
    <text evidence="1">Belongs to the WD repeat G protein beta family. Ribosomal protein RACK1 subfamily.</text>
</comment>
<evidence type="ECO:0000256" key="7">
    <source>
        <dbReference type="PROSITE-ProRule" id="PRU00221"/>
    </source>
</evidence>
<dbReference type="InterPro" id="IPR019775">
    <property type="entry name" value="WD40_repeat_CS"/>
</dbReference>
<evidence type="ECO:0000313" key="8">
    <source>
        <dbReference type="EMBL" id="KAF6119902.1"/>
    </source>
</evidence>
<dbReference type="Pfam" id="PF00400">
    <property type="entry name" value="WD40"/>
    <property type="match status" value="1"/>
</dbReference>
<keyword evidence="3" id="KW-0677">Repeat</keyword>
<dbReference type="GO" id="GO:0005840">
    <property type="term" value="C:ribosome"/>
    <property type="evidence" value="ECO:0007669"/>
    <property type="project" value="UniProtKB-KW"/>
</dbReference>
<evidence type="ECO:0000256" key="2">
    <source>
        <dbReference type="ARBA" id="ARBA00022574"/>
    </source>
</evidence>
<keyword evidence="2 7" id="KW-0853">WD repeat</keyword>
<dbReference type="PROSITE" id="PS50294">
    <property type="entry name" value="WD_REPEATS_REGION"/>
    <property type="match status" value="1"/>
</dbReference>
<evidence type="ECO:0000256" key="1">
    <source>
        <dbReference type="ARBA" id="ARBA00007253"/>
    </source>
</evidence>
<gene>
    <name evidence="8" type="ORF">HJG60_010285</name>
</gene>
<reference evidence="8 9" key="1">
    <citation type="journal article" date="2020" name="Nature">
        <title>Six reference-quality genomes reveal evolution of bat adaptations.</title>
        <authorList>
            <person name="Jebb D."/>
            <person name="Huang Z."/>
            <person name="Pippel M."/>
            <person name="Hughes G.M."/>
            <person name="Lavrichenko K."/>
            <person name="Devanna P."/>
            <person name="Winkler S."/>
            <person name="Jermiin L.S."/>
            <person name="Skirmuntt E.C."/>
            <person name="Katzourakis A."/>
            <person name="Burkitt-Gray L."/>
            <person name="Ray D.A."/>
            <person name="Sullivan K.A.M."/>
            <person name="Roscito J.G."/>
            <person name="Kirilenko B.M."/>
            <person name="Davalos L.M."/>
            <person name="Corthals A.P."/>
            <person name="Power M.L."/>
            <person name="Jones G."/>
            <person name="Ransome R.D."/>
            <person name="Dechmann D.K.N."/>
            <person name="Locatelli A.G."/>
            <person name="Puechmaille S.J."/>
            <person name="Fedrigo O."/>
            <person name="Jarvis E.D."/>
            <person name="Hiller M."/>
            <person name="Vernes S.C."/>
            <person name="Myers E.W."/>
            <person name="Teeling E.C."/>
        </authorList>
    </citation>
    <scope>NUCLEOTIDE SEQUENCE [LARGE SCALE GENOMIC DNA]</scope>
    <source>
        <strain evidence="8">Bat1K_MPI-CBG_1</strain>
    </source>
</reference>
<dbReference type="SMART" id="SM00320">
    <property type="entry name" value="WD40"/>
    <property type="match status" value="2"/>
</dbReference>
<evidence type="ECO:0000256" key="6">
    <source>
        <dbReference type="ARBA" id="ARBA00035297"/>
    </source>
</evidence>
<evidence type="ECO:0000313" key="9">
    <source>
        <dbReference type="Proteomes" id="UP000664940"/>
    </source>
</evidence>
<keyword evidence="4" id="KW-0687">Ribonucleoprotein</keyword>
<organism evidence="8 9">
    <name type="scientific">Phyllostomus discolor</name>
    <name type="common">pale spear-nosed bat</name>
    <dbReference type="NCBI Taxonomy" id="89673"/>
    <lineage>
        <taxon>Eukaryota</taxon>
        <taxon>Metazoa</taxon>
        <taxon>Chordata</taxon>
        <taxon>Craniata</taxon>
        <taxon>Vertebrata</taxon>
        <taxon>Euteleostomi</taxon>
        <taxon>Mammalia</taxon>
        <taxon>Eutheria</taxon>
        <taxon>Laurasiatheria</taxon>
        <taxon>Chiroptera</taxon>
        <taxon>Yangochiroptera</taxon>
        <taxon>Phyllostomidae</taxon>
        <taxon>Phyllostominae</taxon>
        <taxon>Phyllostomus</taxon>
    </lineage>
</organism>
<dbReference type="PROSITE" id="PS50082">
    <property type="entry name" value="WD_REPEATS_2"/>
    <property type="match status" value="1"/>
</dbReference>
<name>A0A834EMS8_9CHIR</name>
<dbReference type="EMBL" id="JABVXQ010000003">
    <property type="protein sequence ID" value="KAF6119902.1"/>
    <property type="molecule type" value="Genomic_DNA"/>
</dbReference>
<keyword evidence="5" id="KW-0306">Gastrulation</keyword>
<dbReference type="PROSITE" id="PS00678">
    <property type="entry name" value="WD_REPEATS_1"/>
    <property type="match status" value="1"/>
</dbReference>
<dbReference type="GO" id="GO:0043022">
    <property type="term" value="F:ribosome binding"/>
    <property type="evidence" value="ECO:0007669"/>
    <property type="project" value="InterPro"/>
</dbReference>
<dbReference type="FunFam" id="2.130.10.10:FF:000615">
    <property type="entry name" value="Receptor for activated C kinase 1"/>
    <property type="match status" value="1"/>
</dbReference>
<evidence type="ECO:0000256" key="3">
    <source>
        <dbReference type="ARBA" id="ARBA00022737"/>
    </source>
</evidence>
<dbReference type="PANTHER" id="PTHR19868">
    <property type="entry name" value="RECEPTOR FOR ACTIVATED PROTEIN KINASE C RACK1"/>
    <property type="match status" value="1"/>
</dbReference>
<evidence type="ECO:0000256" key="5">
    <source>
        <dbReference type="ARBA" id="ARBA00023218"/>
    </source>
</evidence>
<dbReference type="InterPro" id="IPR036322">
    <property type="entry name" value="WD40_repeat_dom_sf"/>
</dbReference>
<dbReference type="InterPro" id="IPR045223">
    <property type="entry name" value="RACK1-like"/>
</dbReference>
<dbReference type="SUPFAM" id="SSF50978">
    <property type="entry name" value="WD40 repeat-like"/>
    <property type="match status" value="1"/>
</dbReference>
<dbReference type="Proteomes" id="UP000664940">
    <property type="component" value="Unassembled WGS sequence"/>
</dbReference>
<proteinExistence type="inferred from homology"/>
<feature type="repeat" description="WD" evidence="7">
    <location>
        <begin position="23"/>
        <end position="64"/>
    </location>
</feature>
<evidence type="ECO:0000256" key="4">
    <source>
        <dbReference type="ARBA" id="ARBA00022980"/>
    </source>
</evidence>
<dbReference type="AlphaFoldDB" id="A0A834EMS8"/>
<dbReference type="InterPro" id="IPR001680">
    <property type="entry name" value="WD40_rpt"/>
</dbReference>
<dbReference type="GO" id="GO:0045182">
    <property type="term" value="F:translation regulator activity"/>
    <property type="evidence" value="ECO:0007669"/>
    <property type="project" value="InterPro"/>
</dbReference>
<dbReference type="Gene3D" id="2.130.10.10">
    <property type="entry name" value="YVTN repeat-like/Quinoprotein amine dehydrogenase"/>
    <property type="match status" value="1"/>
</dbReference>
<dbReference type="GO" id="GO:0007369">
    <property type="term" value="P:gastrulation"/>
    <property type="evidence" value="ECO:0007669"/>
    <property type="project" value="UniProtKB-KW"/>
</dbReference>
<accession>A0A834EMS8</accession>